<feature type="compositionally biased region" description="Acidic residues" evidence="1">
    <location>
        <begin position="279"/>
        <end position="289"/>
    </location>
</feature>
<dbReference type="GO" id="GO:0008419">
    <property type="term" value="F:RNA lariat debranching enzyme activity"/>
    <property type="evidence" value="ECO:0007669"/>
    <property type="project" value="TreeGrafter"/>
</dbReference>
<dbReference type="PANTHER" id="PTHR12849:SF0">
    <property type="entry name" value="LARIAT DEBRANCHING ENZYME"/>
    <property type="match status" value="1"/>
</dbReference>
<organism evidence="3 4">
    <name type="scientific">Sungouiella intermedia</name>
    <dbReference type="NCBI Taxonomy" id="45354"/>
    <lineage>
        <taxon>Eukaryota</taxon>
        <taxon>Fungi</taxon>
        <taxon>Dikarya</taxon>
        <taxon>Ascomycota</taxon>
        <taxon>Saccharomycotina</taxon>
        <taxon>Pichiomycetes</taxon>
        <taxon>Metschnikowiaceae</taxon>
        <taxon>Sungouiella</taxon>
    </lineage>
</organism>
<evidence type="ECO:0000313" key="3">
    <source>
        <dbReference type="EMBL" id="SGZ51756.1"/>
    </source>
</evidence>
<dbReference type="OrthoDB" id="407609at2759"/>
<feature type="domain" description="Lariat debranching enzyme C-terminal" evidence="2">
    <location>
        <begin position="307"/>
        <end position="453"/>
    </location>
</feature>
<protein>
    <submittedName>
        <fullName evidence="3">CIC11C00000001368</fullName>
    </submittedName>
</protein>
<dbReference type="InterPro" id="IPR029052">
    <property type="entry name" value="Metallo-depent_PP-like"/>
</dbReference>
<dbReference type="InterPro" id="IPR007708">
    <property type="entry name" value="DBR1_C"/>
</dbReference>
<dbReference type="PANTHER" id="PTHR12849">
    <property type="entry name" value="RNA LARIAT DEBRANCHING ENZYME"/>
    <property type="match status" value="1"/>
</dbReference>
<evidence type="ECO:0000259" key="2">
    <source>
        <dbReference type="SMART" id="SM01124"/>
    </source>
</evidence>
<dbReference type="Proteomes" id="UP000182334">
    <property type="component" value="Chromosome III"/>
</dbReference>
<feature type="region of interest" description="Disordered" evidence="1">
    <location>
        <begin position="261"/>
        <end position="311"/>
    </location>
</feature>
<feature type="compositionally biased region" description="Basic and acidic residues" evidence="1">
    <location>
        <begin position="263"/>
        <end position="277"/>
    </location>
</feature>
<dbReference type="AlphaFoldDB" id="A0A1L0D5H9"/>
<keyword evidence="4" id="KW-1185">Reference proteome</keyword>
<proteinExistence type="predicted"/>
<dbReference type="Pfam" id="PF05011">
    <property type="entry name" value="DBR1"/>
    <property type="match status" value="1"/>
</dbReference>
<accession>A0A1L0D5H9</accession>
<name>A0A1L0D5H9_9ASCO</name>
<dbReference type="GO" id="GO:0005634">
    <property type="term" value="C:nucleus"/>
    <property type="evidence" value="ECO:0007669"/>
    <property type="project" value="TreeGrafter"/>
</dbReference>
<dbReference type="SMART" id="SM01124">
    <property type="entry name" value="DBR1"/>
    <property type="match status" value="1"/>
</dbReference>
<evidence type="ECO:0000313" key="4">
    <source>
        <dbReference type="Proteomes" id="UP000182334"/>
    </source>
</evidence>
<dbReference type="EMBL" id="LT635758">
    <property type="protein sequence ID" value="SGZ51756.1"/>
    <property type="molecule type" value="Genomic_DNA"/>
</dbReference>
<gene>
    <name evidence="3" type="ORF">SAMEA4029010_CIC11G00000001368</name>
</gene>
<reference evidence="3 4" key="1">
    <citation type="submission" date="2016-10" db="EMBL/GenBank/DDBJ databases">
        <authorList>
            <person name="de Groot N.N."/>
        </authorList>
    </citation>
    <scope>NUCLEOTIDE SEQUENCE [LARGE SCALE GENOMIC DNA]</scope>
    <source>
        <strain evidence="3 4">CBS 141442</strain>
    </source>
</reference>
<dbReference type="GO" id="GO:0000398">
    <property type="term" value="P:mRNA splicing, via spliceosome"/>
    <property type="evidence" value="ECO:0007669"/>
    <property type="project" value="TreeGrafter"/>
</dbReference>
<dbReference type="SUPFAM" id="SSF56300">
    <property type="entry name" value="Metallo-dependent phosphatases"/>
    <property type="match status" value="1"/>
</dbReference>
<dbReference type="STRING" id="45354.A0A1L0D5H9"/>
<sequence length="457" mass="52251">MSVKVAIEGCCHGELNTIYNSLEADTELLIICGDFQALRNEADLATINVPRKYLRLGDFHQYYLGQKTASVLTIFIGGNHECLLYLRELQYGGWVAPNIYYLGAFGVVWYRGLRISGLSGIWNFRSFASCLTSDAPEYSLPYLETTIKSIYHVAPKDYLKFLLSGPSDIAISHDWPQGVWNWGDSRQLLRHKPYFREDMNSGRLGSPLAREALALLRPRYWFSLHLHTRFTARVQHQKHRKRIKKEVPANSNELLLDMDGEATENKEDETSKDKNDISGDIELEMDNIDMENLTTSNENKDERGKRDSKKRKVEQAEVTRFLALDKCLPRKRYLEFMSIELVLDHISKTSKKLFYDSKALAIQKVVEDFVASNPQVLQDLGPSKVLSVEKIGNLLTELGESVSFAERKILTKDLEVPDNFEVIAPTDNGAKLQYWPNNQTQYLCEKFKLPVVNLNGV</sequence>
<evidence type="ECO:0000256" key="1">
    <source>
        <dbReference type="SAM" id="MobiDB-lite"/>
    </source>
</evidence>